<protein>
    <submittedName>
        <fullName evidence="2">Uncharacterized protein</fullName>
    </submittedName>
</protein>
<dbReference type="Proteomes" id="UP001213000">
    <property type="component" value="Unassembled WGS sequence"/>
</dbReference>
<accession>A0AAD5VP61</accession>
<dbReference type="EMBL" id="JANIEX010000669">
    <property type="protein sequence ID" value="KAJ3564361.1"/>
    <property type="molecule type" value="Genomic_DNA"/>
</dbReference>
<name>A0AAD5VP61_9AGAR</name>
<organism evidence="2 3">
    <name type="scientific">Leucocoprinus birnbaumii</name>
    <dbReference type="NCBI Taxonomy" id="56174"/>
    <lineage>
        <taxon>Eukaryota</taxon>
        <taxon>Fungi</taxon>
        <taxon>Dikarya</taxon>
        <taxon>Basidiomycota</taxon>
        <taxon>Agaricomycotina</taxon>
        <taxon>Agaricomycetes</taxon>
        <taxon>Agaricomycetidae</taxon>
        <taxon>Agaricales</taxon>
        <taxon>Agaricineae</taxon>
        <taxon>Agaricaceae</taxon>
        <taxon>Leucocoprinus</taxon>
    </lineage>
</organism>
<evidence type="ECO:0000313" key="2">
    <source>
        <dbReference type="EMBL" id="KAJ3564361.1"/>
    </source>
</evidence>
<gene>
    <name evidence="2" type="ORF">NP233_g8343</name>
</gene>
<sequence length="361" mass="41063">MNARVDWSMVSRALIQWSQFLRRYTLISKKTEHIISLSSWIDDSIHAHFLSIFYPTSMDPSPYIVIERVDLISKTTVEGTLYGLTLALYILCVKYLYIQLACGVFELAVDARIVQVSYVDHANFPGGGYFYSWNVLKRELIVTVGNAVGILLDFMMSSVQIWRLWVLWRVSQYSLFIMIIPSLSLIAYTVLQVIGAVALSRPEAMKQSIVLCVYASQGVELIVPIYVTTLIVARISSVRRQHVKIMGQSEVYHQYTSIISMLVESFALEALWMTIGTVFDFVNLTVQSPHFSAACIFFAATQPVIRIFAYLLVVYRVTTGRGWKENTEEKLTTLEWNRERLETSQLPVVISRLSVHISSAA</sequence>
<feature type="transmembrane region" description="Helical" evidence="1">
    <location>
        <begin position="219"/>
        <end position="237"/>
    </location>
</feature>
<reference evidence="2" key="1">
    <citation type="submission" date="2022-07" db="EMBL/GenBank/DDBJ databases">
        <title>Genome Sequence of Leucocoprinus birnbaumii.</title>
        <authorList>
            <person name="Buettner E."/>
        </authorList>
    </citation>
    <scope>NUCLEOTIDE SEQUENCE</scope>
    <source>
        <strain evidence="2">VT141</strain>
    </source>
</reference>
<keyword evidence="1" id="KW-0812">Transmembrane</keyword>
<keyword evidence="3" id="KW-1185">Reference proteome</keyword>
<feature type="transmembrane region" description="Helical" evidence="1">
    <location>
        <begin position="258"/>
        <end position="279"/>
    </location>
</feature>
<keyword evidence="1" id="KW-0472">Membrane</keyword>
<feature type="transmembrane region" description="Helical" evidence="1">
    <location>
        <begin position="291"/>
        <end position="315"/>
    </location>
</feature>
<comment type="caution">
    <text evidence="2">The sequence shown here is derived from an EMBL/GenBank/DDBJ whole genome shotgun (WGS) entry which is preliminary data.</text>
</comment>
<feature type="transmembrane region" description="Helical" evidence="1">
    <location>
        <begin position="81"/>
        <end position="98"/>
    </location>
</feature>
<feature type="transmembrane region" description="Helical" evidence="1">
    <location>
        <begin position="174"/>
        <end position="199"/>
    </location>
</feature>
<evidence type="ECO:0000256" key="1">
    <source>
        <dbReference type="SAM" id="Phobius"/>
    </source>
</evidence>
<dbReference type="AlphaFoldDB" id="A0AAD5VP61"/>
<keyword evidence="1" id="KW-1133">Transmembrane helix</keyword>
<evidence type="ECO:0000313" key="3">
    <source>
        <dbReference type="Proteomes" id="UP001213000"/>
    </source>
</evidence>
<proteinExistence type="predicted"/>
<feature type="transmembrane region" description="Helical" evidence="1">
    <location>
        <begin position="140"/>
        <end position="162"/>
    </location>
</feature>